<protein>
    <recommendedName>
        <fullName evidence="2">FHA domain-containing protein</fullName>
    </recommendedName>
</protein>
<dbReference type="GeneID" id="25336046"/>
<dbReference type="InterPro" id="IPR050923">
    <property type="entry name" value="Cell_Proc_Reg/RNA_Proc"/>
</dbReference>
<evidence type="ECO:0000313" key="4">
    <source>
        <dbReference type="Proteomes" id="UP000030763"/>
    </source>
</evidence>
<dbReference type="VEuPathDB" id="ToxoDB:EMWEY_00020600"/>
<dbReference type="PANTHER" id="PTHR23308">
    <property type="entry name" value="NUCLEAR INHIBITOR OF PROTEIN PHOSPHATASE-1"/>
    <property type="match status" value="1"/>
</dbReference>
<dbReference type="RefSeq" id="XP_013335867.1">
    <property type="nucleotide sequence ID" value="XM_013480413.1"/>
</dbReference>
<feature type="domain" description="FHA" evidence="2">
    <location>
        <begin position="28"/>
        <end position="111"/>
    </location>
</feature>
<keyword evidence="4" id="KW-1185">Reference proteome</keyword>
<dbReference type="SUPFAM" id="SSF49879">
    <property type="entry name" value="SMAD/FHA domain"/>
    <property type="match status" value="1"/>
</dbReference>
<dbReference type="SMART" id="SM00240">
    <property type="entry name" value="FHA"/>
    <property type="match status" value="1"/>
</dbReference>
<dbReference type="CDD" id="cd00060">
    <property type="entry name" value="FHA"/>
    <property type="match status" value="1"/>
</dbReference>
<dbReference type="InterPro" id="IPR000253">
    <property type="entry name" value="FHA_dom"/>
</dbReference>
<feature type="compositionally biased region" description="Basic and acidic residues" evidence="1">
    <location>
        <begin position="151"/>
        <end position="168"/>
    </location>
</feature>
<dbReference type="Proteomes" id="UP000030763">
    <property type="component" value="Unassembled WGS sequence"/>
</dbReference>
<dbReference type="PROSITE" id="PS50006">
    <property type="entry name" value="FHA_DOMAIN"/>
    <property type="match status" value="1"/>
</dbReference>
<evidence type="ECO:0000256" key="1">
    <source>
        <dbReference type="SAM" id="MobiDB-lite"/>
    </source>
</evidence>
<organism evidence="3 4">
    <name type="scientific">Eimeria maxima</name>
    <name type="common">Coccidian parasite</name>
    <dbReference type="NCBI Taxonomy" id="5804"/>
    <lineage>
        <taxon>Eukaryota</taxon>
        <taxon>Sar</taxon>
        <taxon>Alveolata</taxon>
        <taxon>Apicomplexa</taxon>
        <taxon>Conoidasida</taxon>
        <taxon>Coccidia</taxon>
        <taxon>Eucoccidiorida</taxon>
        <taxon>Eimeriorina</taxon>
        <taxon>Eimeriidae</taxon>
        <taxon>Eimeria</taxon>
    </lineage>
</organism>
<dbReference type="AlphaFoldDB" id="U6M9R1"/>
<reference evidence="3" key="1">
    <citation type="submission" date="2013-10" db="EMBL/GenBank/DDBJ databases">
        <title>Genomic analysis of the causative agents of coccidiosis in chickens.</title>
        <authorList>
            <person name="Reid A.J."/>
            <person name="Blake D."/>
            <person name="Billington K."/>
            <person name="Browne H."/>
            <person name="Dunn M."/>
            <person name="Hung S."/>
            <person name="Kawahara F."/>
            <person name="Miranda-Saavedra D."/>
            <person name="Mourier T."/>
            <person name="Nagra H."/>
            <person name="Otto T.D."/>
            <person name="Rawlings N."/>
            <person name="Sanchez A."/>
            <person name="Sanders M."/>
            <person name="Subramaniam C."/>
            <person name="Tay Y."/>
            <person name="Dear P."/>
            <person name="Doerig C."/>
            <person name="Gruber A."/>
            <person name="Parkinson J."/>
            <person name="Shirley M."/>
            <person name="Wan K.L."/>
            <person name="Berriman M."/>
            <person name="Tomley F."/>
            <person name="Pain A."/>
        </authorList>
    </citation>
    <scope>NUCLEOTIDE SEQUENCE [LARGE SCALE GENOMIC DNA]</scope>
    <source>
        <strain evidence="3">Weybridge</strain>
    </source>
</reference>
<sequence length="242" mass="26542">MTQPNNRPRALAFLRGRRILYQLEHPLLHLGRARSCDITIRCGGISRFHAAFDLTGLHLLGDGRQHKACVICHEGEGPASNHDLSNGNGCRKAFVKDLASLNGTWLNNRRLEPHVWHPLESGDTLMFASADEAHLVFELPAFPGSPSVSRPLKEVKSKDPEKESHSPSKEPPPPAKLLPTKDYSCHRNTPQANKRSSDQRANSRDSDKAHRRLADAGNVIGAAEGKKAAPAEKIVQSNSPTT</sequence>
<dbReference type="EMBL" id="HG720195">
    <property type="protein sequence ID" value="CDJ59219.1"/>
    <property type="molecule type" value="Genomic_DNA"/>
</dbReference>
<dbReference type="InterPro" id="IPR008984">
    <property type="entry name" value="SMAD_FHA_dom_sf"/>
</dbReference>
<reference evidence="3" key="2">
    <citation type="submission" date="2013-10" db="EMBL/GenBank/DDBJ databases">
        <authorList>
            <person name="Aslett M."/>
        </authorList>
    </citation>
    <scope>NUCLEOTIDE SEQUENCE [LARGE SCALE GENOMIC DNA]</scope>
    <source>
        <strain evidence="3">Weybridge</strain>
    </source>
</reference>
<evidence type="ECO:0000259" key="2">
    <source>
        <dbReference type="PROSITE" id="PS50006"/>
    </source>
</evidence>
<evidence type="ECO:0000313" key="3">
    <source>
        <dbReference type="EMBL" id="CDJ59219.1"/>
    </source>
</evidence>
<proteinExistence type="predicted"/>
<dbReference type="Gene3D" id="2.60.200.20">
    <property type="match status" value="1"/>
</dbReference>
<dbReference type="OrthoDB" id="5330228at2759"/>
<feature type="compositionally biased region" description="Basic and acidic residues" evidence="1">
    <location>
        <begin position="195"/>
        <end position="214"/>
    </location>
</feature>
<feature type="region of interest" description="Disordered" evidence="1">
    <location>
        <begin position="146"/>
        <end position="242"/>
    </location>
</feature>
<gene>
    <name evidence="3" type="ORF">EMWEY_00020600</name>
</gene>
<dbReference type="Pfam" id="PF00498">
    <property type="entry name" value="FHA"/>
    <property type="match status" value="1"/>
</dbReference>
<accession>U6M9R1</accession>
<name>U6M9R1_EIMMA</name>